<dbReference type="EMBL" id="JAFCMP010000037">
    <property type="protein sequence ID" value="KAG5190206.1"/>
    <property type="molecule type" value="Genomic_DNA"/>
</dbReference>
<feature type="chain" id="PRO_5032541256" evidence="1">
    <location>
        <begin position="21"/>
        <end position="234"/>
    </location>
</feature>
<gene>
    <name evidence="2" type="ORF">JKP88DRAFT_299534</name>
</gene>
<reference evidence="2" key="1">
    <citation type="submission" date="2021-02" db="EMBL/GenBank/DDBJ databases">
        <title>First Annotated Genome of the Yellow-green Alga Tribonema minus.</title>
        <authorList>
            <person name="Mahan K.M."/>
        </authorList>
    </citation>
    <scope>NUCLEOTIDE SEQUENCE</scope>
    <source>
        <strain evidence="2">UTEX B ZZ1240</strain>
    </source>
</reference>
<name>A0A835ZAI3_9STRA</name>
<dbReference type="PANTHER" id="PTHR33880:SF19">
    <property type="entry name" value="EXPRESSED PROTEIN"/>
    <property type="match status" value="1"/>
</dbReference>
<proteinExistence type="predicted"/>
<dbReference type="Proteomes" id="UP000664859">
    <property type="component" value="Unassembled WGS sequence"/>
</dbReference>
<accession>A0A835ZAI3</accession>
<comment type="caution">
    <text evidence="2">The sequence shown here is derived from an EMBL/GenBank/DDBJ whole genome shotgun (WGS) entry which is preliminary data.</text>
</comment>
<dbReference type="OrthoDB" id="406551at2759"/>
<sequence>MTSGLLLAFLVLLSLHVASCRVFAAEDPIPGPWPDSFFATLARNGTKADGAPTGTDVQAKYYDYSNRNAPLYRQDCSKNGITSTFLLLGKEGYIFTKASEACVHVTLPVAVVKPEWMQGGEYQGTEVVNNVPSNLWIKADHRYYESVTAPKRPTRVFTPFDQLGTAHQEDYGTFTEVQHTPGTFDIPAYCPAAPALLLLDTTPELAARGALSVARGLGATGGVGRAVDPAGCFI</sequence>
<dbReference type="AlphaFoldDB" id="A0A835ZAI3"/>
<evidence type="ECO:0000313" key="3">
    <source>
        <dbReference type="Proteomes" id="UP000664859"/>
    </source>
</evidence>
<dbReference type="InterPro" id="IPR038941">
    <property type="entry name" value="At4g14100-like"/>
</dbReference>
<dbReference type="PANTHER" id="PTHR33880">
    <property type="entry name" value="EXPRESSED PROTEIN"/>
    <property type="match status" value="1"/>
</dbReference>
<evidence type="ECO:0000256" key="1">
    <source>
        <dbReference type="SAM" id="SignalP"/>
    </source>
</evidence>
<protein>
    <submittedName>
        <fullName evidence="2">Uncharacterized protein</fullName>
    </submittedName>
</protein>
<evidence type="ECO:0000313" key="2">
    <source>
        <dbReference type="EMBL" id="KAG5190206.1"/>
    </source>
</evidence>
<keyword evidence="3" id="KW-1185">Reference proteome</keyword>
<keyword evidence="1" id="KW-0732">Signal</keyword>
<feature type="signal peptide" evidence="1">
    <location>
        <begin position="1"/>
        <end position="20"/>
    </location>
</feature>
<organism evidence="2 3">
    <name type="scientific">Tribonema minus</name>
    <dbReference type="NCBI Taxonomy" id="303371"/>
    <lineage>
        <taxon>Eukaryota</taxon>
        <taxon>Sar</taxon>
        <taxon>Stramenopiles</taxon>
        <taxon>Ochrophyta</taxon>
        <taxon>PX clade</taxon>
        <taxon>Xanthophyceae</taxon>
        <taxon>Tribonematales</taxon>
        <taxon>Tribonemataceae</taxon>
        <taxon>Tribonema</taxon>
    </lineage>
</organism>